<dbReference type="GO" id="GO:0003676">
    <property type="term" value="F:nucleic acid binding"/>
    <property type="evidence" value="ECO:0007669"/>
    <property type="project" value="InterPro"/>
</dbReference>
<evidence type="ECO:0000313" key="4">
    <source>
        <dbReference type="EMBL" id="VFK74170.1"/>
    </source>
</evidence>
<dbReference type="Gene3D" id="3.30.420.10">
    <property type="entry name" value="Ribonuclease H-like superfamily/Ribonuclease H"/>
    <property type="match status" value="1"/>
</dbReference>
<proteinExistence type="predicted"/>
<dbReference type="InterPro" id="IPR036397">
    <property type="entry name" value="RNaseH_sf"/>
</dbReference>
<evidence type="ECO:0000259" key="1">
    <source>
        <dbReference type="Pfam" id="PF13482"/>
    </source>
</evidence>
<dbReference type="AlphaFoldDB" id="A0A450XS85"/>
<dbReference type="EMBL" id="CAADFQ010000030">
    <property type="protein sequence ID" value="VFK32146.1"/>
    <property type="molecule type" value="Genomic_DNA"/>
</dbReference>
<accession>A0A450XS85</accession>
<dbReference type="InterPro" id="IPR038720">
    <property type="entry name" value="YprB_RNase_H-like_dom"/>
</dbReference>
<dbReference type="SUPFAM" id="SSF53098">
    <property type="entry name" value="Ribonuclease H-like"/>
    <property type="match status" value="1"/>
</dbReference>
<gene>
    <name evidence="2" type="ORF">BECKMB1821G_GA0114241_100297</name>
    <name evidence="4" type="ORF">BECKMB1821H_GA0114242_1001101</name>
    <name evidence="3" type="ORF">BECKMB1821I_GA0114274_103011</name>
</gene>
<dbReference type="InterPro" id="IPR012337">
    <property type="entry name" value="RNaseH-like_sf"/>
</dbReference>
<evidence type="ECO:0000313" key="3">
    <source>
        <dbReference type="EMBL" id="VFK32146.1"/>
    </source>
</evidence>
<dbReference type="PANTHER" id="PTHR38462">
    <property type="entry name" value="EXONUCLEASE-LIKE PROTEIN"/>
    <property type="match status" value="1"/>
</dbReference>
<feature type="domain" description="YprB ribonuclease H-like" evidence="1">
    <location>
        <begin position="87"/>
        <end position="235"/>
    </location>
</feature>
<name>A0A450XS85_9GAMM</name>
<organism evidence="3">
    <name type="scientific">Candidatus Kentrum sp. MB</name>
    <dbReference type="NCBI Taxonomy" id="2138164"/>
    <lineage>
        <taxon>Bacteria</taxon>
        <taxon>Pseudomonadati</taxon>
        <taxon>Pseudomonadota</taxon>
        <taxon>Gammaproteobacteria</taxon>
        <taxon>Candidatus Kentrum</taxon>
    </lineage>
</organism>
<dbReference type="PANTHER" id="PTHR38462:SF1">
    <property type="entry name" value="YPRB RIBONUCLEASE H-LIKE DOMAIN-CONTAINING PROTEIN"/>
    <property type="match status" value="1"/>
</dbReference>
<dbReference type="EMBL" id="CAADGH010000001">
    <property type="protein sequence ID" value="VFK74170.1"/>
    <property type="molecule type" value="Genomic_DNA"/>
</dbReference>
<sequence length="633" mass="72049">MLKSTFQHLKGIGAKSEKIFWSKGITTWDAYRSSHSRQIPLFDDPHINDILTESIQAYEAGDMDFFARFLPVSDYYRVLLDFPQEVIFVDIETTGLSVYYDIITIIGWSVGNKYDVYINGGDEKPFTDALSQAKAIVTFNGIMFDLKFIGKHFKDIKIPPIHLDLRFFAKRAGFSGGQKNIEKHFGFRRGTEIKDMLGEAAPILWHKYRRGDQAAMKRLIEYNHADIEGMKFILDETIRAYIKKEGIPKEVKVTPRFKKQKSPLRFIGEKSRKNASGVKVIPYTGSNEPLLTYRKLNEIYSIDDFCVVGIDLVSSEEKESGFCTLKGNLADTCRIKTDDDMIDLAIKSGANIISIDSPLSIPRGRVSFFDDDPGREEFGITRECERVLKRRGISSYPCLIPSMQKLTQRGILLAEKFRKKGIPVIESYPGAAQDIMSIPRKQAGLDYLIDGLKEFGLIGEFMEKPVSHDELDAITSAIVGHFFWVGMYEKLGNPEEKYLIIPDLNGNYKFWLSRKIIGVSGQVTLDKITTAEYLNKYHFFYHCYSQGCGGWISESINGSKHGVISGLQSLEDRALLIETYGPAFRHIYFTSSPRREDEIDPLAQLAEHTIDANIFENPIEHPDIQEFLREKCP</sequence>
<evidence type="ECO:0000313" key="2">
    <source>
        <dbReference type="EMBL" id="VFK22666.1"/>
    </source>
</evidence>
<protein>
    <submittedName>
        <fullName evidence="3">Uncharacterized conserved protein YprB, contains RNaseH-like and TPR domains</fullName>
    </submittedName>
</protein>
<dbReference type="Pfam" id="PF13482">
    <property type="entry name" value="RNase_H_2"/>
    <property type="match status" value="1"/>
</dbReference>
<dbReference type="EMBL" id="CAADFO010000002">
    <property type="protein sequence ID" value="VFK22666.1"/>
    <property type="molecule type" value="Genomic_DNA"/>
</dbReference>
<reference evidence="3" key="1">
    <citation type="submission" date="2019-02" db="EMBL/GenBank/DDBJ databases">
        <authorList>
            <person name="Gruber-Vodicka R. H."/>
            <person name="Seah K. B. B."/>
        </authorList>
    </citation>
    <scope>NUCLEOTIDE SEQUENCE</scope>
    <source>
        <strain evidence="2">BECK_BZ197</strain>
        <strain evidence="4">BECK_BZ198</strain>
        <strain evidence="3">BECK_BZ199</strain>
    </source>
</reference>